<dbReference type="InterPro" id="IPR016161">
    <property type="entry name" value="Ald_DH/histidinol_DH"/>
</dbReference>
<evidence type="ECO:0000313" key="9">
    <source>
        <dbReference type="EMBL" id="BDD08446.1"/>
    </source>
</evidence>
<comment type="similarity">
    <text evidence="1 7">Belongs to the aldehyde dehydrogenase family.</text>
</comment>
<dbReference type="EMBL" id="AP025314">
    <property type="protein sequence ID" value="BDD08446.1"/>
    <property type="molecule type" value="Genomic_DNA"/>
</dbReference>
<evidence type="ECO:0000256" key="5">
    <source>
        <dbReference type="ARBA" id="ARBA00024226"/>
    </source>
</evidence>
<dbReference type="PANTHER" id="PTHR43521:SF1">
    <property type="entry name" value="ALPHA-AMINOADIPIC SEMIALDEHYDE DEHYDROGENASE"/>
    <property type="match status" value="1"/>
</dbReference>
<protein>
    <recommendedName>
        <fullName evidence="5">aldehyde dehydrogenase (NAD(+))</fullName>
        <ecNumber evidence="5">1.2.1.3</ecNumber>
    </recommendedName>
</protein>
<dbReference type="EC" id="1.2.1.3" evidence="5"/>
<dbReference type="InterPro" id="IPR015590">
    <property type="entry name" value="Aldehyde_DH_dom"/>
</dbReference>
<feature type="active site" evidence="6">
    <location>
        <position position="271"/>
    </location>
</feature>
<sequence>MNKRTALGHEIHEAKSALGLGGEPFGASTGKDWFGKDGVRIDSWSPVDGELIGSVSSATAEDYERVIGKAQEAFAEWRLVPAPKRGEIVRQIGEALRAHKEDLGKMVSYEMGKSLQEGLGEVQEMIDIADFAVGLSRQLHGLTMHSERPEHRMYEQYHPLGIVGIISAFNFPVAVWSWNSFLAWVCGDVCVWKPSEKTPLVAVACQRIVSEVFERNGVPEGVSCLVQGDYAVGELMTNDKRVPLVSATGSTRMGKIVGAAVGARLGKSLLELGGNNAMIITPSADLAVAMTAGVFGAVGTAGQRCTSTRRLIVHESIIDDVKERLAKAYGQLKIGDPLDENNHVGPLIDKDAVNVYLGALSKVKEEGGVEVVSGGVLDGPGFESGCYVKPAVFEARNDFEIVQTETFVPLLYLIPYKTLDEAIAIQNDVPQGLSSTIMTNDLRESEKFLSHAGSDCGIANVNIGTSGAEIGGAFGGEKETGGGRESGSDAWKVYMRRQTNTINYGTAVPLAQGIKFDL</sequence>
<evidence type="ECO:0000256" key="3">
    <source>
        <dbReference type="ARBA" id="ARBA00023002"/>
    </source>
</evidence>
<evidence type="ECO:0000256" key="6">
    <source>
        <dbReference type="PROSITE-ProRule" id="PRU10007"/>
    </source>
</evidence>
<evidence type="ECO:0000256" key="1">
    <source>
        <dbReference type="ARBA" id="ARBA00009986"/>
    </source>
</evidence>
<evidence type="ECO:0000259" key="8">
    <source>
        <dbReference type="Pfam" id="PF00171"/>
    </source>
</evidence>
<comment type="subunit">
    <text evidence="2">Homotetramer.</text>
</comment>
<accession>A0AAU9CHX9</accession>
<organism evidence="9 10">
    <name type="scientific">Fulvitalea axinellae</name>
    <dbReference type="NCBI Taxonomy" id="1182444"/>
    <lineage>
        <taxon>Bacteria</taxon>
        <taxon>Pseudomonadati</taxon>
        <taxon>Bacteroidota</taxon>
        <taxon>Cytophagia</taxon>
        <taxon>Cytophagales</taxon>
        <taxon>Persicobacteraceae</taxon>
        <taxon>Fulvitalea</taxon>
    </lineage>
</organism>
<evidence type="ECO:0000256" key="7">
    <source>
        <dbReference type="RuleBase" id="RU003345"/>
    </source>
</evidence>
<dbReference type="AlphaFoldDB" id="A0AAU9CHX9"/>
<dbReference type="GO" id="GO:0004029">
    <property type="term" value="F:aldehyde dehydrogenase (NAD+) activity"/>
    <property type="evidence" value="ECO:0007669"/>
    <property type="project" value="UniProtKB-EC"/>
</dbReference>
<keyword evidence="4" id="KW-0520">NAD</keyword>
<dbReference type="InterPro" id="IPR029510">
    <property type="entry name" value="Ald_DH_CS_GLU"/>
</dbReference>
<dbReference type="PROSITE" id="PS00687">
    <property type="entry name" value="ALDEHYDE_DEHYDR_GLU"/>
    <property type="match status" value="1"/>
</dbReference>
<proteinExistence type="inferred from homology"/>
<dbReference type="CDD" id="cd07130">
    <property type="entry name" value="ALDH_F7_AASADH"/>
    <property type="match status" value="1"/>
</dbReference>
<dbReference type="FunFam" id="3.40.309.10:FF:000018">
    <property type="entry name" value="Alpha-aminoadipic semialdehyde dehydrogenase"/>
    <property type="match status" value="1"/>
</dbReference>
<reference evidence="9 10" key="1">
    <citation type="submission" date="2021-12" db="EMBL/GenBank/DDBJ databases">
        <title>Genome sequencing of bacteria with rrn-lacking chromosome and rrn-plasmid.</title>
        <authorList>
            <person name="Anda M."/>
            <person name="Iwasaki W."/>
        </authorList>
    </citation>
    <scope>NUCLEOTIDE SEQUENCE [LARGE SCALE GENOMIC DNA]</scope>
    <source>
        <strain evidence="9 10">DSM 100852</strain>
    </source>
</reference>
<feature type="domain" description="Aldehyde dehydrogenase" evidence="8">
    <location>
        <begin position="36"/>
        <end position="499"/>
    </location>
</feature>
<keyword evidence="3 7" id="KW-0560">Oxidoreductase</keyword>
<dbReference type="InterPro" id="IPR044638">
    <property type="entry name" value="ALDH7A1-like"/>
</dbReference>
<evidence type="ECO:0000256" key="4">
    <source>
        <dbReference type="ARBA" id="ARBA00023027"/>
    </source>
</evidence>
<evidence type="ECO:0000313" key="10">
    <source>
        <dbReference type="Proteomes" id="UP001348817"/>
    </source>
</evidence>
<dbReference type="Gene3D" id="3.40.605.10">
    <property type="entry name" value="Aldehyde Dehydrogenase, Chain A, domain 1"/>
    <property type="match status" value="1"/>
</dbReference>
<dbReference type="Proteomes" id="UP001348817">
    <property type="component" value="Chromosome"/>
</dbReference>
<dbReference type="InterPro" id="IPR016162">
    <property type="entry name" value="Ald_DH_N"/>
</dbReference>
<evidence type="ECO:0000256" key="2">
    <source>
        <dbReference type="ARBA" id="ARBA00011881"/>
    </source>
</evidence>
<dbReference type="SUPFAM" id="SSF53720">
    <property type="entry name" value="ALDH-like"/>
    <property type="match status" value="1"/>
</dbReference>
<dbReference type="InterPro" id="IPR016163">
    <property type="entry name" value="Ald_DH_C"/>
</dbReference>
<dbReference type="PANTHER" id="PTHR43521">
    <property type="entry name" value="ALPHA-AMINOADIPIC SEMIALDEHYDE DEHYDROGENASE"/>
    <property type="match status" value="1"/>
</dbReference>
<dbReference type="Gene3D" id="3.40.309.10">
    <property type="entry name" value="Aldehyde Dehydrogenase, Chain A, domain 2"/>
    <property type="match status" value="1"/>
</dbReference>
<keyword evidence="10" id="KW-1185">Reference proteome</keyword>
<dbReference type="RefSeq" id="WP_338393708.1">
    <property type="nucleotide sequence ID" value="NZ_AP025314.1"/>
</dbReference>
<name>A0AAU9CHX9_9BACT</name>
<dbReference type="KEGG" id="fax:FUAX_08780"/>
<dbReference type="Pfam" id="PF00171">
    <property type="entry name" value="Aldedh"/>
    <property type="match status" value="1"/>
</dbReference>
<gene>
    <name evidence="9" type="primary">pcd</name>
    <name evidence="9" type="ORF">FUAX_08780</name>
</gene>